<evidence type="ECO:0000313" key="1">
    <source>
        <dbReference type="EMBL" id="GBP69664.1"/>
    </source>
</evidence>
<dbReference type="AlphaFoldDB" id="A0A4C1Y3W4"/>
<comment type="caution">
    <text evidence="1">The sequence shown here is derived from an EMBL/GenBank/DDBJ whole genome shotgun (WGS) entry which is preliminary data.</text>
</comment>
<evidence type="ECO:0000313" key="2">
    <source>
        <dbReference type="Proteomes" id="UP000299102"/>
    </source>
</evidence>
<keyword evidence="2" id="KW-1185">Reference proteome</keyword>
<gene>
    <name evidence="1" type="ORF">EVAR_49916_1</name>
</gene>
<protein>
    <submittedName>
        <fullName evidence="1">Uncharacterized protein</fullName>
    </submittedName>
</protein>
<accession>A0A4C1Y3W4</accession>
<dbReference type="Proteomes" id="UP000299102">
    <property type="component" value="Unassembled WGS sequence"/>
</dbReference>
<organism evidence="1 2">
    <name type="scientific">Eumeta variegata</name>
    <name type="common">Bagworm moth</name>
    <name type="synonym">Eumeta japonica</name>
    <dbReference type="NCBI Taxonomy" id="151549"/>
    <lineage>
        <taxon>Eukaryota</taxon>
        <taxon>Metazoa</taxon>
        <taxon>Ecdysozoa</taxon>
        <taxon>Arthropoda</taxon>
        <taxon>Hexapoda</taxon>
        <taxon>Insecta</taxon>
        <taxon>Pterygota</taxon>
        <taxon>Neoptera</taxon>
        <taxon>Endopterygota</taxon>
        <taxon>Lepidoptera</taxon>
        <taxon>Glossata</taxon>
        <taxon>Ditrysia</taxon>
        <taxon>Tineoidea</taxon>
        <taxon>Psychidae</taxon>
        <taxon>Oiketicinae</taxon>
        <taxon>Eumeta</taxon>
    </lineage>
</organism>
<sequence length="117" mass="13078">MVGFDHSRPRSPSLFKRLSTPFVHGRKGFRLEINFSQYVGDVEVEDYDPTAAAIGRQFLPPEVGRDHQSSALPPDSHLYFSFRQNAASSNHCKRSSIIFGRGIKYYNVGSLPSLCAS</sequence>
<proteinExistence type="predicted"/>
<name>A0A4C1Y3W4_EUMVA</name>
<reference evidence="1 2" key="1">
    <citation type="journal article" date="2019" name="Commun. Biol.">
        <title>The bagworm genome reveals a unique fibroin gene that provides high tensile strength.</title>
        <authorList>
            <person name="Kono N."/>
            <person name="Nakamura H."/>
            <person name="Ohtoshi R."/>
            <person name="Tomita M."/>
            <person name="Numata K."/>
            <person name="Arakawa K."/>
        </authorList>
    </citation>
    <scope>NUCLEOTIDE SEQUENCE [LARGE SCALE GENOMIC DNA]</scope>
</reference>
<dbReference type="EMBL" id="BGZK01001048">
    <property type="protein sequence ID" value="GBP69664.1"/>
    <property type="molecule type" value="Genomic_DNA"/>
</dbReference>